<organism evidence="1 2">
    <name type="scientific">Microctonus hyperodae</name>
    <name type="common">Parasitoid wasp</name>
    <dbReference type="NCBI Taxonomy" id="165561"/>
    <lineage>
        <taxon>Eukaryota</taxon>
        <taxon>Metazoa</taxon>
        <taxon>Ecdysozoa</taxon>
        <taxon>Arthropoda</taxon>
        <taxon>Hexapoda</taxon>
        <taxon>Insecta</taxon>
        <taxon>Pterygota</taxon>
        <taxon>Neoptera</taxon>
        <taxon>Endopterygota</taxon>
        <taxon>Hymenoptera</taxon>
        <taxon>Apocrita</taxon>
        <taxon>Ichneumonoidea</taxon>
        <taxon>Braconidae</taxon>
        <taxon>Euphorinae</taxon>
        <taxon>Microctonus</taxon>
    </lineage>
</organism>
<sequence length="166" mass="18988">MLSRYDGRVVLVRRTDDEIMCTPSSNISDNRANVLLMKLLTHRYPKLFNDCQDCVEILIKYLDSPHDVAGNSSGTLVSRTKTLFPVNHPFDETICLEKIINNLRENDNNTNYPSNLGENCDLITKQQLVIYLANKYMEDQSSQHCAPLIAELFQPGWDPKSLLQIK</sequence>
<dbReference type="EMBL" id="JAQQBR010000002">
    <property type="protein sequence ID" value="KAK0180693.1"/>
    <property type="molecule type" value="Genomic_DNA"/>
</dbReference>
<keyword evidence="2" id="KW-1185">Reference proteome</keyword>
<dbReference type="AlphaFoldDB" id="A0AA39G3I9"/>
<accession>A0AA39G3I9</accession>
<evidence type="ECO:0000313" key="2">
    <source>
        <dbReference type="Proteomes" id="UP001168972"/>
    </source>
</evidence>
<evidence type="ECO:0000313" key="1">
    <source>
        <dbReference type="EMBL" id="KAK0180693.1"/>
    </source>
</evidence>
<proteinExistence type="predicted"/>
<reference evidence="1" key="1">
    <citation type="journal article" date="2023" name="bioRxiv">
        <title>Scaffold-level genome assemblies of two parasitoid biocontrol wasps reveal the parthenogenesis mechanism and an associated novel virus.</title>
        <authorList>
            <person name="Inwood S."/>
            <person name="Skelly J."/>
            <person name="Guhlin J."/>
            <person name="Harrop T."/>
            <person name="Goldson S."/>
            <person name="Dearden P."/>
        </authorList>
    </citation>
    <scope>NUCLEOTIDE SEQUENCE</scope>
    <source>
        <strain evidence="1">Lincoln</strain>
        <tissue evidence="1">Whole body</tissue>
    </source>
</reference>
<dbReference type="Proteomes" id="UP001168972">
    <property type="component" value="Unassembled WGS sequence"/>
</dbReference>
<name>A0AA39G3I9_MICHY</name>
<reference evidence="1" key="2">
    <citation type="submission" date="2023-03" db="EMBL/GenBank/DDBJ databases">
        <authorList>
            <person name="Inwood S.N."/>
            <person name="Skelly J.G."/>
            <person name="Guhlin J."/>
            <person name="Harrop T.W.R."/>
            <person name="Goldson S.G."/>
            <person name="Dearden P.K."/>
        </authorList>
    </citation>
    <scope>NUCLEOTIDE SEQUENCE</scope>
    <source>
        <strain evidence="1">Lincoln</strain>
        <tissue evidence="1">Whole body</tissue>
    </source>
</reference>
<protein>
    <submittedName>
        <fullName evidence="1">Uncharacterized protein</fullName>
    </submittedName>
</protein>
<gene>
    <name evidence="1" type="ORF">PV327_003051</name>
</gene>
<comment type="caution">
    <text evidence="1">The sequence shown here is derived from an EMBL/GenBank/DDBJ whole genome shotgun (WGS) entry which is preliminary data.</text>
</comment>